<feature type="coiled-coil region" evidence="2">
    <location>
        <begin position="180"/>
        <end position="209"/>
    </location>
</feature>
<dbReference type="RefSeq" id="WP_102365423.1">
    <property type="nucleotide sequence ID" value="NZ_CP020991.1"/>
</dbReference>
<evidence type="ECO:0000313" key="4">
    <source>
        <dbReference type="EMBL" id="AUO19203.1"/>
    </source>
</evidence>
<evidence type="ECO:0000313" key="5">
    <source>
        <dbReference type="Proteomes" id="UP000235589"/>
    </source>
</evidence>
<name>A0A2K9P1R7_9FIRM</name>
<dbReference type="GO" id="GO:0003677">
    <property type="term" value="F:DNA binding"/>
    <property type="evidence" value="ECO:0007669"/>
    <property type="project" value="UniProtKB-KW"/>
</dbReference>
<dbReference type="GeneID" id="98062446"/>
<organism evidence="4 5">
    <name type="scientific">Monoglobus pectinilyticus</name>
    <dbReference type="NCBI Taxonomy" id="1981510"/>
    <lineage>
        <taxon>Bacteria</taxon>
        <taxon>Bacillati</taxon>
        <taxon>Bacillota</taxon>
        <taxon>Clostridia</taxon>
        <taxon>Monoglobales</taxon>
        <taxon>Monoglobaceae</taxon>
        <taxon>Monoglobus</taxon>
    </lineage>
</organism>
<protein>
    <submittedName>
        <fullName evidence="4">Transcriptional regulator</fullName>
    </submittedName>
</protein>
<dbReference type="Proteomes" id="UP000235589">
    <property type="component" value="Chromosome"/>
</dbReference>
<evidence type="ECO:0000259" key="3">
    <source>
        <dbReference type="PROSITE" id="PS50943"/>
    </source>
</evidence>
<dbReference type="InterPro" id="IPR001387">
    <property type="entry name" value="Cro/C1-type_HTH"/>
</dbReference>
<dbReference type="SUPFAM" id="SSF47413">
    <property type="entry name" value="lambda repressor-like DNA-binding domains"/>
    <property type="match status" value="1"/>
</dbReference>
<sequence length="213" mass="25245">MNELNKLVGERIAQIRKYNRINQSDLADKLGKSLRTVQKYESGEIDIPLSTLAEIAEVLNTTLNYLIGYDASHIKVETLSDVLAFFFEMDRKNEISYNMEIKRVGKDGKWQCSFTFDGQDEEAMYNADFCIVMETFLNNREALKTYWMDYEAYQAWEDMKIESYSKCTLTDKVYEKLDRRTFIERRNELDRQKLQKLREEEAKKALQNDDDEQ</sequence>
<keyword evidence="1" id="KW-0238">DNA-binding</keyword>
<keyword evidence="5" id="KW-1185">Reference proteome</keyword>
<dbReference type="Gene3D" id="1.10.260.40">
    <property type="entry name" value="lambda repressor-like DNA-binding domains"/>
    <property type="match status" value="1"/>
</dbReference>
<feature type="domain" description="HTH cro/C1-type" evidence="3">
    <location>
        <begin position="12"/>
        <end position="66"/>
    </location>
</feature>
<dbReference type="PANTHER" id="PTHR46558:SF11">
    <property type="entry name" value="HTH-TYPE TRANSCRIPTIONAL REGULATOR XRE"/>
    <property type="match status" value="1"/>
</dbReference>
<dbReference type="Pfam" id="PF01381">
    <property type="entry name" value="HTH_3"/>
    <property type="match status" value="1"/>
</dbReference>
<reference evidence="4 5" key="1">
    <citation type="submission" date="2017-04" db="EMBL/GenBank/DDBJ databases">
        <title>Monoglobus pectinilyticus 14 draft genome.</title>
        <authorList>
            <person name="Kim C."/>
            <person name="Rosendale D.I."/>
            <person name="Kelly W.J."/>
            <person name="Tannock G.W."/>
            <person name="Patchett M.L."/>
            <person name="Jordens J.Z."/>
        </authorList>
    </citation>
    <scope>NUCLEOTIDE SEQUENCE [LARGE SCALE GENOMIC DNA]</scope>
    <source>
        <strain evidence="4 5">14</strain>
    </source>
</reference>
<dbReference type="AlphaFoldDB" id="A0A2K9P1R7"/>
<gene>
    <name evidence="4" type="ORF">B9O19_01034</name>
</gene>
<keyword evidence="2" id="KW-0175">Coiled coil</keyword>
<dbReference type="CDD" id="cd00093">
    <property type="entry name" value="HTH_XRE"/>
    <property type="match status" value="1"/>
</dbReference>
<dbReference type="PANTHER" id="PTHR46558">
    <property type="entry name" value="TRACRIPTIONAL REGULATORY PROTEIN-RELATED-RELATED"/>
    <property type="match status" value="1"/>
</dbReference>
<dbReference type="EMBL" id="CP020991">
    <property type="protein sequence ID" value="AUO19203.1"/>
    <property type="molecule type" value="Genomic_DNA"/>
</dbReference>
<dbReference type="InterPro" id="IPR010982">
    <property type="entry name" value="Lambda_DNA-bd_dom_sf"/>
</dbReference>
<evidence type="ECO:0000256" key="2">
    <source>
        <dbReference type="SAM" id="Coils"/>
    </source>
</evidence>
<dbReference type="KEGG" id="mpec:B9O19_01034"/>
<evidence type="ECO:0000256" key="1">
    <source>
        <dbReference type="ARBA" id="ARBA00023125"/>
    </source>
</evidence>
<dbReference type="SMART" id="SM00530">
    <property type="entry name" value="HTH_XRE"/>
    <property type="match status" value="1"/>
</dbReference>
<dbReference type="PROSITE" id="PS50943">
    <property type="entry name" value="HTH_CROC1"/>
    <property type="match status" value="1"/>
</dbReference>
<dbReference type="OrthoDB" id="2087471at2"/>
<accession>A0A2K9P1R7</accession>
<proteinExistence type="predicted"/>